<dbReference type="InterPro" id="IPR032389">
    <property type="entry name" value="GspB_C"/>
</dbReference>
<reference evidence="3" key="1">
    <citation type="submission" date="2018-06" db="EMBL/GenBank/DDBJ databases">
        <authorList>
            <person name="Zhirakovskaya E."/>
        </authorList>
    </citation>
    <scope>NUCLEOTIDE SEQUENCE</scope>
</reference>
<accession>A0A3B0YMN5</accession>
<evidence type="ECO:0000259" key="2">
    <source>
        <dbReference type="Pfam" id="PF16537"/>
    </source>
</evidence>
<dbReference type="EMBL" id="UOFK01000082">
    <property type="protein sequence ID" value="VAW75539.1"/>
    <property type="molecule type" value="Genomic_DNA"/>
</dbReference>
<keyword evidence="1" id="KW-0812">Transmembrane</keyword>
<dbReference type="GO" id="GO:0015627">
    <property type="term" value="C:type II protein secretion system complex"/>
    <property type="evidence" value="ECO:0007669"/>
    <property type="project" value="InterPro"/>
</dbReference>
<name>A0A3B0YMN5_9ZZZZ</name>
<organism evidence="3">
    <name type="scientific">hydrothermal vent metagenome</name>
    <dbReference type="NCBI Taxonomy" id="652676"/>
    <lineage>
        <taxon>unclassified sequences</taxon>
        <taxon>metagenomes</taxon>
        <taxon>ecological metagenomes</taxon>
    </lineage>
</organism>
<keyword evidence="1" id="KW-0472">Membrane</keyword>
<keyword evidence="1" id="KW-1133">Transmembrane helix</keyword>
<protein>
    <submittedName>
        <fullName evidence="3">Phosphoenolpyruvate synthase</fullName>
        <ecNumber evidence="3">2.7.9.2</ecNumber>
    </submittedName>
</protein>
<dbReference type="EC" id="2.7.9.2" evidence="3"/>
<keyword evidence="3" id="KW-0808">Transferase</keyword>
<sequence length="224" mass="24037">MSYILDALKKAEQEREIGQVPSIASGHEQAAHSGTNRWLWVVAGVLVVNVFVLVIALWPQPDTKPVVVVPPVAAVTPPAPRPIVPVPPPVPQRRAPAVPVAPPVVTARPVETAPGTSTRPMTALRPLPPLSGPPPVTAAAVASIPANNLPVWPQVSGSLLQQINSSLHLDVHVYSDSPGERFVLINMRKYNEGEQLQEGLVVDAITPEDVILSFRGERFRVQPE</sequence>
<evidence type="ECO:0000313" key="3">
    <source>
        <dbReference type="EMBL" id="VAW75539.1"/>
    </source>
</evidence>
<dbReference type="Pfam" id="PF16537">
    <property type="entry name" value="T2SSB"/>
    <property type="match status" value="1"/>
</dbReference>
<gene>
    <name evidence="3" type="ORF">MNBD_GAMMA13-975</name>
</gene>
<keyword evidence="3" id="KW-0670">Pyruvate</keyword>
<feature type="domain" description="Type II secretion system protein GspB C-terminal" evidence="2">
    <location>
        <begin position="167"/>
        <end position="221"/>
    </location>
</feature>
<dbReference type="GO" id="GO:0008986">
    <property type="term" value="F:pyruvate, water dikinase activity"/>
    <property type="evidence" value="ECO:0007669"/>
    <property type="project" value="UniProtKB-EC"/>
</dbReference>
<evidence type="ECO:0000256" key="1">
    <source>
        <dbReference type="SAM" id="Phobius"/>
    </source>
</evidence>
<dbReference type="AlphaFoldDB" id="A0A3B0YMN5"/>
<feature type="transmembrane region" description="Helical" evidence="1">
    <location>
        <begin position="38"/>
        <end position="58"/>
    </location>
</feature>
<proteinExistence type="predicted"/>